<keyword evidence="8" id="KW-1185">Reference proteome</keyword>
<proteinExistence type="inferred from homology"/>
<evidence type="ECO:0000256" key="2">
    <source>
        <dbReference type="ARBA" id="ARBA00022980"/>
    </source>
</evidence>
<evidence type="ECO:0000313" key="7">
    <source>
        <dbReference type="EMBL" id="SHI54037.1"/>
    </source>
</evidence>
<dbReference type="Gene3D" id="2.30.30.790">
    <property type="match status" value="1"/>
</dbReference>
<dbReference type="RefSeq" id="WP_073148557.1">
    <property type="nucleotide sequence ID" value="NZ_FQYY01000002.1"/>
</dbReference>
<dbReference type="GO" id="GO:0003735">
    <property type="term" value="F:structural constituent of ribosome"/>
    <property type="evidence" value="ECO:0007669"/>
    <property type="project" value="InterPro"/>
</dbReference>
<dbReference type="NCBIfam" id="TIGR01024">
    <property type="entry name" value="rplS_bact"/>
    <property type="match status" value="1"/>
</dbReference>
<dbReference type="AlphaFoldDB" id="A0A1M6BZ91"/>
<dbReference type="PIRSF" id="PIRSF002191">
    <property type="entry name" value="Ribosomal_L19"/>
    <property type="match status" value="1"/>
</dbReference>
<accession>A0A1M6BZ91</accession>
<dbReference type="InterPro" id="IPR038657">
    <property type="entry name" value="Ribosomal_bL19_sf"/>
</dbReference>
<dbReference type="EMBL" id="FQYY01000002">
    <property type="protein sequence ID" value="SHI54037.1"/>
    <property type="molecule type" value="Genomic_DNA"/>
</dbReference>
<dbReference type="Proteomes" id="UP000184225">
    <property type="component" value="Unassembled WGS sequence"/>
</dbReference>
<sequence length="119" mass="13883">MESLIKFVQDEFVTKKEFPKFNAGDTITVYYEIKEGAKTRTQFFRGVVIQIKGAGSAQTFTIRKMSGTVGVERIFPINLPALQKVEINKRGKVRRARIYYFRELTGKKARIKERRFKQD</sequence>
<dbReference type="STRING" id="579105.SAMN04488096_102289"/>
<dbReference type="SUPFAM" id="SSF50104">
    <property type="entry name" value="Translation proteins SH3-like domain"/>
    <property type="match status" value="1"/>
</dbReference>
<evidence type="ECO:0000256" key="6">
    <source>
        <dbReference type="RuleBase" id="RU000559"/>
    </source>
</evidence>
<evidence type="ECO:0000256" key="5">
    <source>
        <dbReference type="HAMAP-Rule" id="MF_00402"/>
    </source>
</evidence>
<gene>
    <name evidence="5" type="primary">rplS</name>
    <name evidence="7" type="ORF">SAMN04488096_102289</name>
</gene>
<dbReference type="GO" id="GO:0006412">
    <property type="term" value="P:translation"/>
    <property type="evidence" value="ECO:0007669"/>
    <property type="project" value="UniProtKB-UniRule"/>
</dbReference>
<evidence type="ECO:0000256" key="4">
    <source>
        <dbReference type="ARBA" id="ARBA00035171"/>
    </source>
</evidence>
<comment type="similarity">
    <text evidence="1 5 6">Belongs to the bacterial ribosomal protein bL19 family.</text>
</comment>
<evidence type="ECO:0000313" key="8">
    <source>
        <dbReference type="Proteomes" id="UP000184225"/>
    </source>
</evidence>
<dbReference type="Pfam" id="PF01245">
    <property type="entry name" value="Ribosomal_L19"/>
    <property type="match status" value="1"/>
</dbReference>
<keyword evidence="2 5" id="KW-0689">Ribosomal protein</keyword>
<dbReference type="PANTHER" id="PTHR15680">
    <property type="entry name" value="RIBOSOMAL PROTEIN L19"/>
    <property type="match status" value="1"/>
</dbReference>
<protein>
    <recommendedName>
        <fullName evidence="4 5">Large ribosomal subunit protein bL19</fullName>
    </recommendedName>
</protein>
<dbReference type="OrthoDB" id="9803541at2"/>
<evidence type="ECO:0000256" key="1">
    <source>
        <dbReference type="ARBA" id="ARBA00005781"/>
    </source>
</evidence>
<dbReference type="InterPro" id="IPR001857">
    <property type="entry name" value="Ribosomal_bL19"/>
</dbReference>
<comment type="function">
    <text evidence="5 6">This protein is located at the 30S-50S ribosomal subunit interface and may play a role in the structure and function of the aminoacyl-tRNA binding site.</text>
</comment>
<dbReference type="HAMAP" id="MF_00402">
    <property type="entry name" value="Ribosomal_bL19"/>
    <property type="match status" value="1"/>
</dbReference>
<organism evidence="7 8">
    <name type="scientific">Mesonia phycicola</name>
    <dbReference type="NCBI Taxonomy" id="579105"/>
    <lineage>
        <taxon>Bacteria</taxon>
        <taxon>Pseudomonadati</taxon>
        <taxon>Bacteroidota</taxon>
        <taxon>Flavobacteriia</taxon>
        <taxon>Flavobacteriales</taxon>
        <taxon>Flavobacteriaceae</taxon>
        <taxon>Mesonia</taxon>
    </lineage>
</organism>
<keyword evidence="3 5" id="KW-0687">Ribonucleoprotein</keyword>
<evidence type="ECO:0000256" key="3">
    <source>
        <dbReference type="ARBA" id="ARBA00023274"/>
    </source>
</evidence>
<dbReference type="InterPro" id="IPR008991">
    <property type="entry name" value="Translation_prot_SH3-like_sf"/>
</dbReference>
<name>A0A1M6BZ91_9FLAO</name>
<dbReference type="PRINTS" id="PR00061">
    <property type="entry name" value="RIBOSOMALL19"/>
</dbReference>
<reference evidence="7 8" key="1">
    <citation type="submission" date="2016-11" db="EMBL/GenBank/DDBJ databases">
        <authorList>
            <person name="Jaros S."/>
            <person name="Januszkiewicz K."/>
            <person name="Wedrychowicz H."/>
        </authorList>
    </citation>
    <scope>NUCLEOTIDE SEQUENCE [LARGE SCALE GENOMIC DNA]</scope>
    <source>
        <strain evidence="7 8">DSM 21425</strain>
    </source>
</reference>
<dbReference type="GO" id="GO:0022625">
    <property type="term" value="C:cytosolic large ribosomal subunit"/>
    <property type="evidence" value="ECO:0007669"/>
    <property type="project" value="TreeGrafter"/>
</dbReference>
<dbReference type="PANTHER" id="PTHR15680:SF9">
    <property type="entry name" value="LARGE RIBOSOMAL SUBUNIT PROTEIN BL19M"/>
    <property type="match status" value="1"/>
</dbReference>